<dbReference type="EMBL" id="VJVV01000003">
    <property type="protein sequence ID" value="TRO82562.1"/>
    <property type="molecule type" value="Genomic_DNA"/>
</dbReference>
<dbReference type="Proteomes" id="UP000317155">
    <property type="component" value="Unassembled WGS sequence"/>
</dbReference>
<keyword evidence="2" id="KW-1185">Reference proteome</keyword>
<reference evidence="1 2" key="1">
    <citation type="submission" date="2019-07" db="EMBL/GenBank/DDBJ databases">
        <title>Insights of Desulfuromonas acetexigens electromicrobiology.</title>
        <authorList>
            <person name="Katuri K."/>
            <person name="Sapireddy V."/>
            <person name="Shaw D.R."/>
            <person name="Saikaly P."/>
        </authorList>
    </citation>
    <scope>NUCLEOTIDE SEQUENCE [LARGE SCALE GENOMIC DNA]</scope>
    <source>
        <strain evidence="1 2">2873</strain>
    </source>
</reference>
<proteinExistence type="predicted"/>
<dbReference type="OrthoDB" id="7058433at2"/>
<dbReference type="AlphaFoldDB" id="A0A550JH88"/>
<name>A0A550JH88_9BACT</name>
<accession>A0A550JH88</accession>
<organism evidence="1 2">
    <name type="scientific">Trichloromonas acetexigens</name>
    <dbReference type="NCBI Taxonomy" id="38815"/>
    <lineage>
        <taxon>Bacteria</taxon>
        <taxon>Pseudomonadati</taxon>
        <taxon>Thermodesulfobacteriota</taxon>
        <taxon>Desulfuromonadia</taxon>
        <taxon>Desulfuromonadales</taxon>
        <taxon>Trichloromonadaceae</taxon>
        <taxon>Trichloromonas</taxon>
    </lineage>
</organism>
<dbReference type="InterPro" id="IPR032359">
    <property type="entry name" value="KwaB-like"/>
</dbReference>
<comment type="caution">
    <text evidence="1">The sequence shown here is derived from an EMBL/GenBank/DDBJ whole genome shotgun (WGS) entry which is preliminary data.</text>
</comment>
<evidence type="ECO:0000313" key="1">
    <source>
        <dbReference type="EMBL" id="TRO82562.1"/>
    </source>
</evidence>
<evidence type="ECO:0000313" key="2">
    <source>
        <dbReference type="Proteomes" id="UP000317155"/>
    </source>
</evidence>
<dbReference type="RefSeq" id="WP_092056673.1">
    <property type="nucleotide sequence ID" value="NZ_FOJJ01000023.1"/>
</dbReference>
<sequence length="303" mass="34319">MMDFELNAIRTVQFGVGRDDGDEHAFHCVMVDEAVQTALGEMAAETWATMRQLSNDPVRYEPSEKHSGCEHVYLPLDDELAVRMRNLHEAVNLDIDQNSLDYTEAMFCYFAKFTDNQGRYLTAVRRSTQFKGVLKSRLIWQSGDALRIVGDKIFKLDNDFDLLIDSQRINILRPSGFEFAGKLQEAILAAVVGNVATLQADLPFVQFGGIQQYATTHPRAARYLASIRSQQEVAKIDRQHLIDACGATGVDITINGEELIVNGRDIMGFLEVLDRRRYEVKLVPDEPEQYRAPSRTRLRKEAS</sequence>
<gene>
    <name evidence="1" type="ORF">FL622_05060</name>
</gene>
<protein>
    <submittedName>
        <fullName evidence="1">DUF4868 domain-containing protein</fullName>
    </submittedName>
</protein>
<dbReference type="Pfam" id="PF16162">
    <property type="entry name" value="KwaB"/>
    <property type="match status" value="1"/>
</dbReference>